<evidence type="ECO:0000256" key="1">
    <source>
        <dbReference type="ARBA" id="ARBA00001971"/>
    </source>
</evidence>
<reference evidence="10 11" key="1">
    <citation type="submission" date="2018-05" db="EMBL/GenBank/DDBJ databases">
        <title>Genome sequencing and assembly of the regulated plant pathogen Lachnellula willkommii and related sister species for the development of diagnostic species identification markers.</title>
        <authorList>
            <person name="Giroux E."/>
            <person name="Bilodeau G."/>
        </authorList>
    </citation>
    <scope>NUCLEOTIDE SEQUENCE [LARGE SCALE GENOMIC DNA]</scope>
    <source>
        <strain evidence="10 11">CBS 268.59</strain>
    </source>
</reference>
<evidence type="ECO:0000256" key="8">
    <source>
        <dbReference type="RuleBase" id="RU000461"/>
    </source>
</evidence>
<dbReference type="InterPro" id="IPR036396">
    <property type="entry name" value="Cyt_P450_sf"/>
</dbReference>
<evidence type="ECO:0000256" key="3">
    <source>
        <dbReference type="ARBA" id="ARBA00022617"/>
    </source>
</evidence>
<dbReference type="Gene3D" id="1.10.630.10">
    <property type="entry name" value="Cytochrome P450"/>
    <property type="match status" value="1"/>
</dbReference>
<dbReference type="Proteomes" id="UP000469558">
    <property type="component" value="Unassembled WGS sequence"/>
</dbReference>
<proteinExistence type="inferred from homology"/>
<comment type="caution">
    <text evidence="10">The sequence shown here is derived from an EMBL/GenBank/DDBJ whole genome shotgun (WGS) entry which is preliminary data.</text>
</comment>
<evidence type="ECO:0000256" key="9">
    <source>
        <dbReference type="SAM" id="Phobius"/>
    </source>
</evidence>
<keyword evidence="11" id="KW-1185">Reference proteome</keyword>
<evidence type="ECO:0000256" key="2">
    <source>
        <dbReference type="ARBA" id="ARBA00010617"/>
    </source>
</evidence>
<organism evidence="10 11">
    <name type="scientific">Lachnellula suecica</name>
    <dbReference type="NCBI Taxonomy" id="602035"/>
    <lineage>
        <taxon>Eukaryota</taxon>
        <taxon>Fungi</taxon>
        <taxon>Dikarya</taxon>
        <taxon>Ascomycota</taxon>
        <taxon>Pezizomycotina</taxon>
        <taxon>Leotiomycetes</taxon>
        <taxon>Helotiales</taxon>
        <taxon>Lachnaceae</taxon>
        <taxon>Lachnellula</taxon>
    </lineage>
</organism>
<dbReference type="InterPro" id="IPR047146">
    <property type="entry name" value="Cyt_P450_E_CYP52_fungi"/>
</dbReference>
<accession>A0A8T9CDT0</accession>
<keyword evidence="9" id="KW-1133">Transmembrane helix</keyword>
<keyword evidence="9" id="KW-0812">Transmembrane</keyword>
<comment type="cofactor">
    <cofactor evidence="1">
        <name>heme</name>
        <dbReference type="ChEBI" id="CHEBI:30413"/>
    </cofactor>
</comment>
<keyword evidence="3 8" id="KW-0349">Heme</keyword>
<evidence type="ECO:0000256" key="4">
    <source>
        <dbReference type="ARBA" id="ARBA00022723"/>
    </source>
</evidence>
<keyword evidence="5 8" id="KW-0560">Oxidoreductase</keyword>
<dbReference type="PANTHER" id="PTHR24287:SF1">
    <property type="entry name" value="P450, PUTATIVE (EUROFUNG)-RELATED"/>
    <property type="match status" value="1"/>
</dbReference>
<evidence type="ECO:0000313" key="11">
    <source>
        <dbReference type="Proteomes" id="UP000469558"/>
    </source>
</evidence>
<protein>
    <submittedName>
        <fullName evidence="10">Cytochrome P450 52A12</fullName>
    </submittedName>
</protein>
<dbReference type="InterPro" id="IPR001128">
    <property type="entry name" value="Cyt_P450"/>
</dbReference>
<dbReference type="GO" id="GO:0020037">
    <property type="term" value="F:heme binding"/>
    <property type="evidence" value="ECO:0007669"/>
    <property type="project" value="InterPro"/>
</dbReference>
<comment type="similarity">
    <text evidence="2 8">Belongs to the cytochrome P450 family.</text>
</comment>
<keyword evidence="7 8" id="KW-0503">Monooxygenase</keyword>
<evidence type="ECO:0000256" key="5">
    <source>
        <dbReference type="ARBA" id="ARBA00023002"/>
    </source>
</evidence>
<evidence type="ECO:0000313" key="10">
    <source>
        <dbReference type="EMBL" id="TVY83945.1"/>
    </source>
</evidence>
<dbReference type="PROSITE" id="PS00086">
    <property type="entry name" value="CYTOCHROME_P450"/>
    <property type="match status" value="1"/>
</dbReference>
<dbReference type="Pfam" id="PF00067">
    <property type="entry name" value="p450"/>
    <property type="match status" value="1"/>
</dbReference>
<dbReference type="GO" id="GO:0016712">
    <property type="term" value="F:oxidoreductase activity, acting on paired donors, with incorporation or reduction of molecular oxygen, reduced flavin or flavoprotein as one donor, and incorporation of one atom of oxygen"/>
    <property type="evidence" value="ECO:0007669"/>
    <property type="project" value="InterPro"/>
</dbReference>
<dbReference type="EMBL" id="QGMK01000136">
    <property type="protein sequence ID" value="TVY83945.1"/>
    <property type="molecule type" value="Genomic_DNA"/>
</dbReference>
<name>A0A8T9CDT0_9HELO</name>
<sequence length="530" mass="60956">MAGFSYLVQYGIFTAVAAVLSRILYSVIVRIRNKIRARALGCQSPPMQKQRLPFGLEQLTKAIYSDKSQRLPDNAIQRFKKMGTYTFGFSLLGKQNFVTAEPENIKAMLATKFQDFSIGKVRKGNFNRLFGSGIFTQEGQAWQHSRATLRPQFAREQVSDLSLEEVHVQNMMRALTPDASGWIEQVDLLPLFFRLTLDSATEFIMGYSVGSQLAALPDYQKDTELFHDEMVFVDSFEEAKLTISFRSKFRSLYWLMQPPRFHAACRRVHEYTDRFVRQALASQAREKESGQDAEASDGKEKFVLLQQLAKETQDPLQLRFQILHMLFAGRDTTASLIGWLFYSLSQDSERYQKLRKVVLDEFGTFKHPKDITFGRLKSCDYLRFCLSEALRIWPVVPFNTRRTVRDTTLPRGGGTDGMSPVFVPADTQVDYSIYVMQRRKDIWGDDADEFRPERWEGRKTGWDYIPFNGGPRICIGQQFALTEASFVAVRLMQRFDIMESLITDPLPRFNLKLTTSPGTGVKVRLHEARE</sequence>
<dbReference type="InterPro" id="IPR017972">
    <property type="entry name" value="Cyt_P450_CS"/>
</dbReference>
<dbReference type="PRINTS" id="PR00385">
    <property type="entry name" value="P450"/>
</dbReference>
<evidence type="ECO:0000256" key="6">
    <source>
        <dbReference type="ARBA" id="ARBA00023004"/>
    </source>
</evidence>
<dbReference type="SUPFAM" id="SSF48264">
    <property type="entry name" value="Cytochrome P450"/>
    <property type="match status" value="1"/>
</dbReference>
<dbReference type="InterPro" id="IPR002974">
    <property type="entry name" value="Cyt_P450_E_CYP52_ascomycetes"/>
</dbReference>
<evidence type="ECO:0000256" key="7">
    <source>
        <dbReference type="ARBA" id="ARBA00023033"/>
    </source>
</evidence>
<dbReference type="PRINTS" id="PR01239">
    <property type="entry name" value="EP450IICYP52"/>
</dbReference>
<dbReference type="CDD" id="cd11063">
    <property type="entry name" value="CYP52"/>
    <property type="match status" value="1"/>
</dbReference>
<dbReference type="GO" id="GO:0005506">
    <property type="term" value="F:iron ion binding"/>
    <property type="evidence" value="ECO:0007669"/>
    <property type="project" value="InterPro"/>
</dbReference>
<keyword evidence="9" id="KW-0472">Membrane</keyword>
<keyword evidence="6 8" id="KW-0408">Iron</keyword>
<dbReference type="PANTHER" id="PTHR24287">
    <property type="entry name" value="P450, PUTATIVE (EUROFUNG)-RELATED"/>
    <property type="match status" value="1"/>
</dbReference>
<gene>
    <name evidence="10" type="primary">CYP52A12</name>
    <name evidence="10" type="ORF">LSUE1_G001640</name>
</gene>
<feature type="transmembrane region" description="Helical" evidence="9">
    <location>
        <begin position="6"/>
        <end position="28"/>
    </location>
</feature>
<keyword evidence="4 8" id="KW-0479">Metal-binding</keyword>
<dbReference type="OrthoDB" id="1470350at2759"/>
<dbReference type="AlphaFoldDB" id="A0A8T9CDT0"/>